<dbReference type="Gene3D" id="4.10.410.40">
    <property type="match status" value="1"/>
</dbReference>
<dbReference type="EMBL" id="JAAOCA010000051">
    <property type="protein sequence ID" value="MBD1602078.1"/>
    <property type="molecule type" value="Genomic_DNA"/>
</dbReference>
<organism evidence="1 2">
    <name type="scientific">Pseudomonas typographi</name>
    <dbReference type="NCBI Taxonomy" id="2715964"/>
    <lineage>
        <taxon>Bacteria</taxon>
        <taxon>Pseudomonadati</taxon>
        <taxon>Pseudomonadota</taxon>
        <taxon>Gammaproteobacteria</taxon>
        <taxon>Pseudomonadales</taxon>
        <taxon>Pseudomonadaceae</taxon>
        <taxon>Pseudomonas</taxon>
    </lineage>
</organism>
<comment type="caution">
    <text evidence="1">The sequence shown here is derived from an EMBL/GenBank/DDBJ whole genome shotgun (WGS) entry which is preliminary data.</text>
</comment>
<protein>
    <submittedName>
        <fullName evidence="1">Phage tail protein</fullName>
    </submittedName>
</protein>
<sequence length="215" mass="22657">MAFKLPNGAIMEIGSVFATAVLATAISNANPAEVTADGHALDEGAVVVVTSGWTRLDGKVARVADPTADAFDLEGIDTSNLNVYTAGSGAGSVRAVTAWAQIAQITDVATSGGDQQFATFGFLEDDDDRQLPTTKNPITITLTVADDPTQAYVPICEEADEDKETRVVRLKLPNGSVIYYNAYVSISATPTLARNNIMTRTITLSLAARPTRYAA</sequence>
<keyword evidence="2" id="KW-1185">Reference proteome</keyword>
<evidence type="ECO:0000313" key="1">
    <source>
        <dbReference type="EMBL" id="MBD1602078.1"/>
    </source>
</evidence>
<gene>
    <name evidence="1" type="ORF">HAQ05_25700</name>
</gene>
<reference evidence="1 2" key="1">
    <citation type="journal article" date="2020" name="Insects">
        <title>Bacteria Belonging to Pseudomonas typographi sp. nov. from the Bark Beetle Ips typographus Have Genomic Potential to Aid in the Host Ecology.</title>
        <authorList>
            <person name="Peral-Aranega E."/>
            <person name="Saati-Santamaria Z."/>
            <person name="Kolarik M."/>
            <person name="Rivas R."/>
            <person name="Garcia-Fraile P."/>
        </authorList>
    </citation>
    <scope>NUCLEOTIDE SEQUENCE [LARGE SCALE GENOMIC DNA]</scope>
    <source>
        <strain evidence="1 2">CA3A</strain>
    </source>
</reference>
<dbReference type="InterPro" id="IPR014918">
    <property type="entry name" value="Phage_tail_3"/>
</dbReference>
<proteinExistence type="predicted"/>
<evidence type="ECO:0000313" key="2">
    <source>
        <dbReference type="Proteomes" id="UP000805841"/>
    </source>
</evidence>
<dbReference type="Proteomes" id="UP000805841">
    <property type="component" value="Unassembled WGS sequence"/>
</dbReference>
<name>A0ABR7Z9V7_9PSED</name>
<dbReference type="Pfam" id="PF08813">
    <property type="entry name" value="Phage_tail_3"/>
    <property type="match status" value="1"/>
</dbReference>
<accession>A0ABR7Z9V7</accession>
<dbReference type="RefSeq" id="WP_190426499.1">
    <property type="nucleotide sequence ID" value="NZ_JAAOCA010000051.1"/>
</dbReference>